<reference evidence="6" key="1">
    <citation type="submission" date="2013-01" db="EMBL/GenBank/DDBJ databases">
        <title>Draft Genome Sequence of a Mulberry Tree, Morus notabilis C.K. Schneid.</title>
        <authorList>
            <person name="He N."/>
            <person name="Zhao S."/>
        </authorList>
    </citation>
    <scope>NUCLEOTIDE SEQUENCE</scope>
</reference>
<proteinExistence type="inferred from homology"/>
<dbReference type="Proteomes" id="UP000030645">
    <property type="component" value="Unassembled WGS sequence"/>
</dbReference>
<dbReference type="EMBL" id="KE344072">
    <property type="protein sequence ID" value="EXB52645.1"/>
    <property type="molecule type" value="Genomic_DNA"/>
</dbReference>
<dbReference type="OrthoDB" id="2735536at2759"/>
<comment type="similarity">
    <text evidence="3">Belongs to the NAD(P)-dependent epimerase/dehydratase family. Dihydroflavonol-4-reductase subfamily.</text>
</comment>
<name>W9QZW1_9ROSA</name>
<dbReference type="GO" id="GO:0016616">
    <property type="term" value="F:oxidoreductase activity, acting on the CH-OH group of donors, NAD or NADP as acceptor"/>
    <property type="evidence" value="ECO:0007669"/>
    <property type="project" value="TreeGrafter"/>
</dbReference>
<dbReference type="SUPFAM" id="SSF51735">
    <property type="entry name" value="NAD(P)-binding Rossmann-fold domains"/>
    <property type="match status" value="1"/>
</dbReference>
<dbReference type="Pfam" id="PF01370">
    <property type="entry name" value="Epimerase"/>
    <property type="match status" value="1"/>
</dbReference>
<dbReference type="PANTHER" id="PTHR10366:SF563">
    <property type="entry name" value="CINNAMOYL-COA REDUCTASE 16"/>
    <property type="match status" value="1"/>
</dbReference>
<protein>
    <recommendedName>
        <fullName evidence="4">NAD-dependent epimerase/dehydratase domain-containing protein</fullName>
    </recommendedName>
</protein>
<feature type="domain" description="NAD-dependent epimerase/dehydratase" evidence="4">
    <location>
        <begin position="25"/>
        <end position="223"/>
    </location>
</feature>
<dbReference type="InterPro" id="IPR050425">
    <property type="entry name" value="NAD(P)_dehydrat-like"/>
</dbReference>
<gene>
    <name evidence="5" type="ORF">L484_022422</name>
</gene>
<sequence>MNIDVENVVAEPKKDLSFLTSLPGALERLKIFNADLSDPESFRPAIEGCTGVFHVATPIDFGNQESEEIVTKRSVHGAMGILQACLDSKTVKKVVYTSSAATVIVNGKHLDEMDESFWSDIDYVKSLNSDAASHIISKTLTEKAVLGFSEKHGLEVVTLILSFVIGPFICPKIPASVLSVFEMVFADPSESSSLIRLDLVHVDDVARANIFLFENPEAKGRYNCSAKATPVESTSKLFSTKYSELRMPSKGSEVKQRINYPSLSMKKLLDLGFQFKYGAEEMFDDTIKCCKEKARLQ</sequence>
<evidence type="ECO:0000256" key="2">
    <source>
        <dbReference type="ARBA" id="ARBA00023002"/>
    </source>
</evidence>
<dbReference type="InterPro" id="IPR001509">
    <property type="entry name" value="Epimerase_deHydtase"/>
</dbReference>
<dbReference type="FunFam" id="3.40.50.720:FF:000085">
    <property type="entry name" value="Dihydroflavonol reductase"/>
    <property type="match status" value="1"/>
</dbReference>
<dbReference type="eggNOG" id="KOG1502">
    <property type="taxonomic scope" value="Eukaryota"/>
</dbReference>
<keyword evidence="6" id="KW-1185">Reference proteome</keyword>
<dbReference type="Gene3D" id="3.40.50.720">
    <property type="entry name" value="NAD(P)-binding Rossmann-like Domain"/>
    <property type="match status" value="1"/>
</dbReference>
<keyword evidence="2" id="KW-0560">Oxidoreductase</keyword>
<evidence type="ECO:0000259" key="4">
    <source>
        <dbReference type="Pfam" id="PF01370"/>
    </source>
</evidence>
<dbReference type="PANTHER" id="PTHR10366">
    <property type="entry name" value="NAD DEPENDENT EPIMERASE/DEHYDRATASE"/>
    <property type="match status" value="1"/>
</dbReference>
<dbReference type="AlphaFoldDB" id="W9QZW1"/>
<dbReference type="InterPro" id="IPR036291">
    <property type="entry name" value="NAD(P)-bd_dom_sf"/>
</dbReference>
<evidence type="ECO:0000256" key="3">
    <source>
        <dbReference type="ARBA" id="ARBA00023445"/>
    </source>
</evidence>
<dbReference type="STRING" id="981085.W9QZW1"/>
<evidence type="ECO:0000256" key="1">
    <source>
        <dbReference type="ARBA" id="ARBA00022857"/>
    </source>
</evidence>
<accession>W9QZW1</accession>
<evidence type="ECO:0000313" key="6">
    <source>
        <dbReference type="Proteomes" id="UP000030645"/>
    </source>
</evidence>
<keyword evidence="1" id="KW-0521">NADP</keyword>
<dbReference type="KEGG" id="mnt:21405236"/>
<evidence type="ECO:0000313" key="5">
    <source>
        <dbReference type="EMBL" id="EXB52645.1"/>
    </source>
</evidence>
<organism evidence="5 6">
    <name type="scientific">Morus notabilis</name>
    <dbReference type="NCBI Taxonomy" id="981085"/>
    <lineage>
        <taxon>Eukaryota</taxon>
        <taxon>Viridiplantae</taxon>
        <taxon>Streptophyta</taxon>
        <taxon>Embryophyta</taxon>
        <taxon>Tracheophyta</taxon>
        <taxon>Spermatophyta</taxon>
        <taxon>Magnoliopsida</taxon>
        <taxon>eudicotyledons</taxon>
        <taxon>Gunneridae</taxon>
        <taxon>Pentapetalae</taxon>
        <taxon>rosids</taxon>
        <taxon>fabids</taxon>
        <taxon>Rosales</taxon>
        <taxon>Moraceae</taxon>
        <taxon>Moreae</taxon>
        <taxon>Morus</taxon>
    </lineage>
</organism>